<gene>
    <name evidence="2" type="ORF">ASPBRDRAFT_211913</name>
    <name evidence="1" type="ORF">ASPBRDRAFT_212075</name>
</gene>
<dbReference type="AlphaFoldDB" id="A0A1L9U1H3"/>
<name>A0A1L9U1H3_ASPBC</name>
<evidence type="ECO:0000313" key="3">
    <source>
        <dbReference type="Proteomes" id="UP000184499"/>
    </source>
</evidence>
<accession>A0A1L9U1H3</accession>
<dbReference type="EMBL" id="KV878728">
    <property type="protein sequence ID" value="OJJ65505.1"/>
    <property type="molecule type" value="Genomic_DNA"/>
</dbReference>
<reference evidence="1" key="1">
    <citation type="submission" date="2015-09" db="EMBL/GenBank/DDBJ databases">
        <title>Genomic diversity in the industrially and medically important fungal genus Aspergillus.</title>
        <authorList>
            <consortium name="DOE Joint Genome Institute"/>
            <person name="Riley R."/>
            <person name="Labutti K."/>
            <person name="Clum A."/>
            <person name="Sun H."/>
            <person name="Wiebenga A."/>
            <person name="De Vries R.P."/>
            <person name="Grigoriev I.V."/>
        </authorList>
    </citation>
    <scope>NUCLEOTIDE SEQUENCE [LARGE SCALE GENOMIC DNA]</scope>
    <source>
        <strain evidence="1">CBS 101740</strain>
    </source>
</reference>
<dbReference type="GeneID" id="93574434"/>
<evidence type="ECO:0000313" key="2">
    <source>
        <dbReference type="EMBL" id="OJJ65817.1"/>
    </source>
</evidence>
<sequence length="101" mass="11332">MEAGTVRSTVLSWVTKTSPSLPSVSGNERPEVAEWGFRCDTGNVRAKSSKEYSCPIVFERCTYQPVPVILDLWFCITRHSLTDNVVIVLPLLSYVRTVARL</sequence>
<dbReference type="VEuPathDB" id="FungiDB:ASPBRDRAFT_211913"/>
<dbReference type="EMBL" id="KV878706">
    <property type="protein sequence ID" value="OJJ65817.1"/>
    <property type="molecule type" value="Genomic_DNA"/>
</dbReference>
<organism evidence="1 3">
    <name type="scientific">Aspergillus brasiliensis (strain CBS 101740 / IMI 381727 / IBT 21946)</name>
    <dbReference type="NCBI Taxonomy" id="767769"/>
    <lineage>
        <taxon>Eukaryota</taxon>
        <taxon>Fungi</taxon>
        <taxon>Dikarya</taxon>
        <taxon>Ascomycota</taxon>
        <taxon>Pezizomycotina</taxon>
        <taxon>Eurotiomycetes</taxon>
        <taxon>Eurotiomycetidae</taxon>
        <taxon>Eurotiales</taxon>
        <taxon>Aspergillaceae</taxon>
        <taxon>Aspergillus</taxon>
        <taxon>Aspergillus subgen. Circumdati</taxon>
    </lineage>
</organism>
<keyword evidence="3" id="KW-1185">Reference proteome</keyword>
<dbReference type="VEuPathDB" id="FungiDB:ASPBRDRAFT_212075"/>
<dbReference type="RefSeq" id="XP_067473068.1">
    <property type="nucleotide sequence ID" value="XM_067621946.1"/>
</dbReference>
<dbReference type="Proteomes" id="UP000184499">
    <property type="component" value="Unassembled WGS sequence"/>
</dbReference>
<protein>
    <submittedName>
        <fullName evidence="1">Uncharacterized protein</fullName>
    </submittedName>
</protein>
<proteinExistence type="predicted"/>
<evidence type="ECO:0000313" key="1">
    <source>
        <dbReference type="EMBL" id="OJJ65505.1"/>
    </source>
</evidence>
<reference evidence="3" key="2">
    <citation type="journal article" date="2017" name="Genome Biol.">
        <title>Comparative genomics reveals high biological diversity and specific adaptations in the industrially and medically important fungal genus Aspergillus.</title>
        <authorList>
            <person name="de Vries R.P."/>
            <person name="Riley R."/>
            <person name="Wiebenga A."/>
            <person name="Aguilar-Osorio G."/>
            <person name="Amillis S."/>
            <person name="Uchima C.A."/>
            <person name="Anderluh G."/>
            <person name="Asadollahi M."/>
            <person name="Askin M."/>
            <person name="Barry K."/>
            <person name="Battaglia E."/>
            <person name="Bayram O."/>
            <person name="Benocci T."/>
            <person name="Braus-Stromeyer S.A."/>
            <person name="Caldana C."/>
            <person name="Canovas D."/>
            <person name="Cerqueira G.C."/>
            <person name="Chen F."/>
            <person name="Chen W."/>
            <person name="Choi C."/>
            <person name="Clum A."/>
            <person name="Dos Santos R.A."/>
            <person name="Damasio A.R."/>
            <person name="Diallinas G."/>
            <person name="Emri T."/>
            <person name="Fekete E."/>
            <person name="Flipphi M."/>
            <person name="Freyberg S."/>
            <person name="Gallo A."/>
            <person name="Gournas C."/>
            <person name="Habgood R."/>
            <person name="Hainaut M."/>
            <person name="Harispe M.L."/>
            <person name="Henrissat B."/>
            <person name="Hilden K.S."/>
            <person name="Hope R."/>
            <person name="Hossain A."/>
            <person name="Karabika E."/>
            <person name="Karaffa L."/>
            <person name="Karanyi Z."/>
            <person name="Krasevec N."/>
            <person name="Kuo A."/>
            <person name="Kusch H."/>
            <person name="LaButti K."/>
            <person name="Lagendijk E.L."/>
            <person name="Lapidus A."/>
            <person name="Levasseur A."/>
            <person name="Lindquist E."/>
            <person name="Lipzen A."/>
            <person name="Logrieco A.F."/>
            <person name="MacCabe A."/>
            <person name="Maekelae M.R."/>
            <person name="Malavazi I."/>
            <person name="Melin P."/>
            <person name="Meyer V."/>
            <person name="Mielnichuk N."/>
            <person name="Miskei M."/>
            <person name="Molnar A.P."/>
            <person name="Mule G."/>
            <person name="Ngan C.Y."/>
            <person name="Orejas M."/>
            <person name="Orosz E."/>
            <person name="Ouedraogo J.P."/>
            <person name="Overkamp K.M."/>
            <person name="Park H.-S."/>
            <person name="Perrone G."/>
            <person name="Piumi F."/>
            <person name="Punt P.J."/>
            <person name="Ram A.F."/>
            <person name="Ramon A."/>
            <person name="Rauscher S."/>
            <person name="Record E."/>
            <person name="Riano-Pachon D.M."/>
            <person name="Robert V."/>
            <person name="Roehrig J."/>
            <person name="Ruller R."/>
            <person name="Salamov A."/>
            <person name="Salih N.S."/>
            <person name="Samson R.A."/>
            <person name="Sandor E."/>
            <person name="Sanguinetti M."/>
            <person name="Schuetze T."/>
            <person name="Sepcic K."/>
            <person name="Shelest E."/>
            <person name="Sherlock G."/>
            <person name="Sophianopoulou V."/>
            <person name="Squina F.M."/>
            <person name="Sun H."/>
            <person name="Susca A."/>
            <person name="Todd R.B."/>
            <person name="Tsang A."/>
            <person name="Unkles S.E."/>
            <person name="van de Wiele N."/>
            <person name="van Rossen-Uffink D."/>
            <person name="Oliveira J.V."/>
            <person name="Vesth T.C."/>
            <person name="Visser J."/>
            <person name="Yu J.-H."/>
            <person name="Zhou M."/>
            <person name="Andersen M.R."/>
            <person name="Archer D.B."/>
            <person name="Baker S.E."/>
            <person name="Benoit I."/>
            <person name="Brakhage A.A."/>
            <person name="Braus G.H."/>
            <person name="Fischer R."/>
            <person name="Frisvad J.C."/>
            <person name="Goldman G.H."/>
            <person name="Houbraken J."/>
            <person name="Oakley B."/>
            <person name="Pocsi I."/>
            <person name="Scazzocchio C."/>
            <person name="Seiboth B."/>
            <person name="vanKuyk P.A."/>
            <person name="Wortman J."/>
            <person name="Dyer P.S."/>
            <person name="Grigoriev I.V."/>
        </authorList>
    </citation>
    <scope>NUCLEOTIDE SEQUENCE [LARGE SCALE GENOMIC DNA]</scope>
    <source>
        <strain evidence="3">CBS 101740 / IMI 381727 / IBT 21946</strain>
    </source>
</reference>